<evidence type="ECO:0000259" key="6">
    <source>
        <dbReference type="Pfam" id="PF04129"/>
    </source>
</evidence>
<evidence type="ECO:0000256" key="1">
    <source>
        <dbReference type="ARBA" id="ARBA00004601"/>
    </source>
</evidence>
<reference evidence="8 9" key="1">
    <citation type="submission" date="2023-04" db="EMBL/GenBank/DDBJ databases">
        <title>Genome of Basidiobolus ranarum AG-B5.</title>
        <authorList>
            <person name="Stajich J.E."/>
            <person name="Carter-House D."/>
            <person name="Gryganskyi A."/>
        </authorList>
    </citation>
    <scope>NUCLEOTIDE SEQUENCE [LARGE SCALE GENOMIC DNA]</scope>
    <source>
        <strain evidence="8 9">AG-B5</strain>
    </source>
</reference>
<gene>
    <name evidence="8" type="primary">VPS52</name>
    <name evidence="8" type="ORF">K7432_001349</name>
</gene>
<keyword evidence="9" id="KW-1185">Reference proteome</keyword>
<evidence type="ECO:0000256" key="3">
    <source>
        <dbReference type="ARBA" id="ARBA00022448"/>
    </source>
</evidence>
<dbReference type="PANTHER" id="PTHR14190">
    <property type="entry name" value="SUPPRESSOR OF ACTIN MUTATIONS 2/VACUOLAR PROTEIN SORTING 52"/>
    <property type="match status" value="1"/>
</dbReference>
<comment type="similarity">
    <text evidence="2">Belongs to the VPS52 family.</text>
</comment>
<evidence type="ECO:0000313" key="9">
    <source>
        <dbReference type="Proteomes" id="UP001479436"/>
    </source>
</evidence>
<dbReference type="EMBL" id="JASJQH010000029">
    <property type="protein sequence ID" value="KAK9768213.1"/>
    <property type="molecule type" value="Genomic_DNA"/>
</dbReference>
<evidence type="ECO:0000313" key="8">
    <source>
        <dbReference type="EMBL" id="KAK9768213.1"/>
    </source>
</evidence>
<evidence type="ECO:0000259" key="7">
    <source>
        <dbReference type="Pfam" id="PF20655"/>
    </source>
</evidence>
<feature type="domain" description="Vps52 C-terminal" evidence="7">
    <location>
        <begin position="300"/>
        <end position="618"/>
    </location>
</feature>
<comment type="subcellular location">
    <subcellularLocation>
        <location evidence="1">Golgi apparatus</location>
        <location evidence="1">trans-Golgi network</location>
    </subcellularLocation>
</comment>
<dbReference type="InterPro" id="IPR048361">
    <property type="entry name" value="Vps52_C"/>
</dbReference>
<keyword evidence="3" id="KW-0813">Transport</keyword>
<proteinExistence type="inferred from homology"/>
<keyword evidence="5" id="KW-0333">Golgi apparatus</keyword>
<sequence length="739" mass="85315">MSLEKLTTKYVQDAEIFEQEKNEPGLLDTILTEDAEKKENGDNDTQSRLENIIGDWNVNSKDTFTEVDDRISEFQEDPLVRKAVMQGMDLRKYAKNIEDQLKVIEREHISEYVAQAENFVDLNQDIKACDEILETMESLLTGFQSNLGNINSDIQSLQKQSLAMNQKLKNKLSLEQQLHQLLEGIVIPPQMVKAISENEVNEAYLECLILLNKKMTFVKENNKKGIHALQEVGPEFEKLRLKASYKIREFLLDKVKSLRIPNTNVQMIQQTVFLKYTEFNRFLMKRHRESAGEIRQNYINTMRAYFFNHFDRYNRGLQKLQSTIADKLDMIGFGESTKHTFFGVGKQLKDKSNVFALGNRANVLSDQDVGVILLHVANEKNMKYPYEMLFHSFNTVLADNAASEFQFVSEFFTHPDANESEPIREIPRLVFEQIFEPTLKISLSATKQYIESSYDAIGILICIRINTKIALDSQHRPISSLESYSNAINLLCWPRFQIIMNQHVDSVKKASAHRLMASKDVHPQYITRKYAEFASSILVLNQGYEDALLTNSLIRLRTEVEGLLVRMSLEFPDRIDRYTFLINNYDLIVSILNEANVRIAEGEIEHSKALLNSKIAEYVEEQLDPHFGDLINFVKLGEKEQDISTISQEQFEKISFNFNSNWRNEISAINSSVIQKFSNFKNGTTILHTVLGQLLVYYTRFHALLDKRFDQKSSGLGFKQAPIGIQNVMVEIKKYRSNF</sequence>
<dbReference type="Proteomes" id="UP001479436">
    <property type="component" value="Unassembled WGS sequence"/>
</dbReference>
<accession>A0ABR2X3A7</accession>
<evidence type="ECO:0000256" key="5">
    <source>
        <dbReference type="ARBA" id="ARBA00023034"/>
    </source>
</evidence>
<comment type="caution">
    <text evidence="8">The sequence shown here is derived from an EMBL/GenBank/DDBJ whole genome shotgun (WGS) entry which is preliminary data.</text>
</comment>
<evidence type="ECO:0000256" key="4">
    <source>
        <dbReference type="ARBA" id="ARBA00022927"/>
    </source>
</evidence>
<keyword evidence="4" id="KW-0653">Protein transport</keyword>
<dbReference type="Pfam" id="PF04129">
    <property type="entry name" value="Vps52_CC"/>
    <property type="match status" value="1"/>
</dbReference>
<organism evidence="8 9">
    <name type="scientific">Basidiobolus ranarum</name>
    <dbReference type="NCBI Taxonomy" id="34480"/>
    <lineage>
        <taxon>Eukaryota</taxon>
        <taxon>Fungi</taxon>
        <taxon>Fungi incertae sedis</taxon>
        <taxon>Zoopagomycota</taxon>
        <taxon>Entomophthoromycotina</taxon>
        <taxon>Basidiobolomycetes</taxon>
        <taxon>Basidiobolales</taxon>
        <taxon>Basidiobolaceae</taxon>
        <taxon>Basidiobolus</taxon>
    </lineage>
</organism>
<dbReference type="InterPro" id="IPR007258">
    <property type="entry name" value="Vps52"/>
</dbReference>
<evidence type="ECO:0000256" key="2">
    <source>
        <dbReference type="ARBA" id="ARBA00008180"/>
    </source>
</evidence>
<name>A0ABR2X3A7_9FUNG</name>
<dbReference type="InterPro" id="IPR048319">
    <property type="entry name" value="Vps52_CC"/>
</dbReference>
<protein>
    <submittedName>
        <fullName evidence="8">Vacuolar protein sorting-associated protein 52, variant 2</fullName>
    </submittedName>
</protein>
<dbReference type="Pfam" id="PF20655">
    <property type="entry name" value="Vps52_C"/>
    <property type="match status" value="1"/>
</dbReference>
<dbReference type="PANTHER" id="PTHR14190:SF7">
    <property type="entry name" value="VACUOLAR PROTEIN SORTING-ASSOCIATED PROTEIN 52 HOMOLOG"/>
    <property type="match status" value="1"/>
</dbReference>
<feature type="domain" description="Vps52 coiled-coil" evidence="6">
    <location>
        <begin position="112"/>
        <end position="283"/>
    </location>
</feature>